<dbReference type="GO" id="GO:0005524">
    <property type="term" value="F:ATP binding"/>
    <property type="evidence" value="ECO:0007669"/>
    <property type="project" value="UniProtKB-UniRule"/>
</dbReference>
<dbReference type="PROSITE" id="PS50011">
    <property type="entry name" value="PROTEIN_KINASE_DOM"/>
    <property type="match status" value="2"/>
</dbReference>
<dbReference type="EMBL" id="WTPW01000520">
    <property type="protein sequence ID" value="KAF0502926.1"/>
    <property type="molecule type" value="Genomic_DNA"/>
</dbReference>
<sequence>MNKKSDIYSIGVILWEISSEKLPFKDEDMVTLPFRIKNGLREKSIADTNRKYITIYEQCWQGMQDKRPSIQEVAMEFKNIVAQDDDNFDINDINSVGKFIENKLSLYENMENDLNELIKKNTIAKHDYYNFSKLEKIGRGAFGTVHKARWGNSIIALKHINKNDNTNQAKVNGFLNELQHLAKLCKHEHPNIIEFYGVTKDSIKEHYYLILQFAVDGNLREYLKKNFPKLRWLDKLRIAHEIVMGLLFLHNNGILHRDLHSKNILVHKRRILIADFGVSKHIDEETRVSGGMNGYLEPQCFINSQYKCDKRSDIYNFGVVLWEISSGRPPYNSFLSHAIVVHVYNGGRENPVENTPDDYVKLYQSCWDQDPANRPETKTVLEDLKNIRSNEEFSTNSIPSFGYSDLYMHDKKVRIWGCCPHVYEKPIKIISNGSQKPQKFKPEKFQIEDYEVFQYS</sequence>
<feature type="coiled-coil region" evidence="2">
    <location>
        <begin position="100"/>
        <end position="127"/>
    </location>
</feature>
<dbReference type="InterPro" id="IPR000719">
    <property type="entry name" value="Prot_kinase_dom"/>
</dbReference>
<keyword evidence="4" id="KW-0418">Kinase</keyword>
<protein>
    <submittedName>
        <fullName evidence="4">Kinase-like protein</fullName>
    </submittedName>
</protein>
<name>A0A8H4EKA3_GIGMA</name>
<evidence type="ECO:0000256" key="1">
    <source>
        <dbReference type="PROSITE-ProRule" id="PRU10141"/>
    </source>
</evidence>
<dbReference type="OrthoDB" id="4062651at2759"/>
<dbReference type="Gene3D" id="1.10.510.10">
    <property type="entry name" value="Transferase(Phosphotransferase) domain 1"/>
    <property type="match status" value="2"/>
</dbReference>
<evidence type="ECO:0000313" key="5">
    <source>
        <dbReference type="Proteomes" id="UP000439903"/>
    </source>
</evidence>
<dbReference type="InterPro" id="IPR001245">
    <property type="entry name" value="Ser-Thr/Tyr_kinase_cat_dom"/>
</dbReference>
<dbReference type="Pfam" id="PF07714">
    <property type="entry name" value="PK_Tyr_Ser-Thr"/>
    <property type="match status" value="2"/>
</dbReference>
<dbReference type="GO" id="GO:0004674">
    <property type="term" value="F:protein serine/threonine kinase activity"/>
    <property type="evidence" value="ECO:0007669"/>
    <property type="project" value="TreeGrafter"/>
</dbReference>
<proteinExistence type="predicted"/>
<keyword evidence="4" id="KW-0808">Transferase</keyword>
<keyword evidence="1" id="KW-0547">Nucleotide-binding</keyword>
<feature type="domain" description="Protein kinase" evidence="3">
    <location>
        <begin position="131"/>
        <end position="393"/>
    </location>
</feature>
<dbReference type="Proteomes" id="UP000439903">
    <property type="component" value="Unassembled WGS sequence"/>
</dbReference>
<dbReference type="PRINTS" id="PR00109">
    <property type="entry name" value="TYRKINASE"/>
</dbReference>
<accession>A0A8H4EKA3</accession>
<dbReference type="AlphaFoldDB" id="A0A8H4EKA3"/>
<organism evidence="4 5">
    <name type="scientific">Gigaspora margarita</name>
    <dbReference type="NCBI Taxonomy" id="4874"/>
    <lineage>
        <taxon>Eukaryota</taxon>
        <taxon>Fungi</taxon>
        <taxon>Fungi incertae sedis</taxon>
        <taxon>Mucoromycota</taxon>
        <taxon>Glomeromycotina</taxon>
        <taxon>Glomeromycetes</taxon>
        <taxon>Diversisporales</taxon>
        <taxon>Gigasporaceae</taxon>
        <taxon>Gigaspora</taxon>
    </lineage>
</organism>
<dbReference type="InterPro" id="IPR017441">
    <property type="entry name" value="Protein_kinase_ATP_BS"/>
</dbReference>
<feature type="domain" description="Protein kinase" evidence="3">
    <location>
        <begin position="1"/>
        <end position="78"/>
    </location>
</feature>
<keyword evidence="5" id="KW-1185">Reference proteome</keyword>
<evidence type="ECO:0000256" key="2">
    <source>
        <dbReference type="SAM" id="Coils"/>
    </source>
</evidence>
<keyword evidence="2" id="KW-0175">Coiled coil</keyword>
<dbReference type="InterPro" id="IPR011009">
    <property type="entry name" value="Kinase-like_dom_sf"/>
</dbReference>
<dbReference type="InterPro" id="IPR051681">
    <property type="entry name" value="Ser/Thr_Kinases-Pseudokinases"/>
</dbReference>
<keyword evidence="1" id="KW-0067">ATP-binding</keyword>
<dbReference type="SUPFAM" id="SSF56112">
    <property type="entry name" value="Protein kinase-like (PK-like)"/>
    <property type="match status" value="2"/>
</dbReference>
<evidence type="ECO:0000259" key="3">
    <source>
        <dbReference type="PROSITE" id="PS50011"/>
    </source>
</evidence>
<reference evidence="4 5" key="1">
    <citation type="journal article" date="2019" name="Environ. Microbiol.">
        <title>At the nexus of three kingdoms: the genome of the mycorrhizal fungus Gigaspora margarita provides insights into plant, endobacterial and fungal interactions.</title>
        <authorList>
            <person name="Venice F."/>
            <person name="Ghignone S."/>
            <person name="Salvioli di Fossalunga A."/>
            <person name="Amselem J."/>
            <person name="Novero M."/>
            <person name="Xianan X."/>
            <person name="Sedzielewska Toro K."/>
            <person name="Morin E."/>
            <person name="Lipzen A."/>
            <person name="Grigoriev I.V."/>
            <person name="Henrissat B."/>
            <person name="Martin F.M."/>
            <person name="Bonfante P."/>
        </authorList>
    </citation>
    <scope>NUCLEOTIDE SEQUENCE [LARGE SCALE GENOMIC DNA]</scope>
    <source>
        <strain evidence="4 5">BEG34</strain>
    </source>
</reference>
<dbReference type="PROSITE" id="PS00107">
    <property type="entry name" value="PROTEIN_KINASE_ATP"/>
    <property type="match status" value="1"/>
</dbReference>
<gene>
    <name evidence="4" type="ORF">F8M41_019721</name>
</gene>
<feature type="binding site" evidence="1">
    <location>
        <position position="158"/>
    </location>
    <ligand>
        <name>ATP</name>
        <dbReference type="ChEBI" id="CHEBI:30616"/>
    </ligand>
</feature>
<evidence type="ECO:0000313" key="4">
    <source>
        <dbReference type="EMBL" id="KAF0502926.1"/>
    </source>
</evidence>
<dbReference type="PANTHER" id="PTHR44329">
    <property type="entry name" value="SERINE/THREONINE-PROTEIN KINASE TNNI3K-RELATED"/>
    <property type="match status" value="1"/>
</dbReference>
<comment type="caution">
    <text evidence="4">The sequence shown here is derived from an EMBL/GenBank/DDBJ whole genome shotgun (WGS) entry which is preliminary data.</text>
</comment>